<evidence type="ECO:0000313" key="2">
    <source>
        <dbReference type="EMBL" id="HIT47456.1"/>
    </source>
</evidence>
<comment type="caution">
    <text evidence="2">The sequence shown here is derived from an EMBL/GenBank/DDBJ whole genome shotgun (WGS) entry which is preliminary data.</text>
</comment>
<name>A0A9D1KH69_9BACT</name>
<gene>
    <name evidence="2" type="ORF">IAC35_06330</name>
</gene>
<proteinExistence type="predicted"/>
<feature type="region of interest" description="Disordered" evidence="1">
    <location>
        <begin position="108"/>
        <end position="144"/>
    </location>
</feature>
<evidence type="ECO:0000313" key="3">
    <source>
        <dbReference type="Proteomes" id="UP000886881"/>
    </source>
</evidence>
<dbReference type="EMBL" id="DVLC01000118">
    <property type="protein sequence ID" value="HIT47456.1"/>
    <property type="molecule type" value="Genomic_DNA"/>
</dbReference>
<evidence type="ECO:0000256" key="1">
    <source>
        <dbReference type="SAM" id="MobiDB-lite"/>
    </source>
</evidence>
<organism evidence="2 3">
    <name type="scientific">Candidatus Cryptobacteroides merdipullorum</name>
    <dbReference type="NCBI Taxonomy" id="2840771"/>
    <lineage>
        <taxon>Bacteria</taxon>
        <taxon>Pseudomonadati</taxon>
        <taxon>Bacteroidota</taxon>
        <taxon>Bacteroidia</taxon>
        <taxon>Bacteroidales</taxon>
        <taxon>Candidatus Cryptobacteroides</taxon>
    </lineage>
</organism>
<dbReference type="AlphaFoldDB" id="A0A9D1KH69"/>
<dbReference type="Proteomes" id="UP000886881">
    <property type="component" value="Unassembled WGS sequence"/>
</dbReference>
<sequence>MTTKTGSYNERASVTVRSQYGMSTLANLNLYKNMMSGSELMDFWVRSGIHSEDWVKTNFSDRGYTNNTEWYRYFMNLVTPQYQNDVTIEGGGRNVAYMVSASQYHQEGSRTACARPTTSTTRAEPSRAASPPRRCRRTSASAGASCPGCLWAPMSGICPTLCLKGTATVLFHRTYS</sequence>
<reference evidence="2" key="1">
    <citation type="submission" date="2020-10" db="EMBL/GenBank/DDBJ databases">
        <authorList>
            <person name="Gilroy R."/>
        </authorList>
    </citation>
    <scope>NUCLEOTIDE SEQUENCE</scope>
    <source>
        <strain evidence="2">ChiHecec2B26-709</strain>
    </source>
</reference>
<feature type="compositionally biased region" description="Low complexity" evidence="1">
    <location>
        <begin position="122"/>
        <end position="142"/>
    </location>
</feature>
<accession>A0A9D1KH69</accession>
<reference evidence="2" key="2">
    <citation type="journal article" date="2021" name="PeerJ">
        <title>Extensive microbial diversity within the chicken gut microbiome revealed by metagenomics and culture.</title>
        <authorList>
            <person name="Gilroy R."/>
            <person name="Ravi A."/>
            <person name="Getino M."/>
            <person name="Pursley I."/>
            <person name="Horton D.L."/>
            <person name="Alikhan N.F."/>
            <person name="Baker D."/>
            <person name="Gharbi K."/>
            <person name="Hall N."/>
            <person name="Watson M."/>
            <person name="Adriaenssens E.M."/>
            <person name="Foster-Nyarko E."/>
            <person name="Jarju S."/>
            <person name="Secka A."/>
            <person name="Antonio M."/>
            <person name="Oren A."/>
            <person name="Chaudhuri R.R."/>
            <person name="La Ragione R."/>
            <person name="Hildebrand F."/>
            <person name="Pallen M.J."/>
        </authorList>
    </citation>
    <scope>NUCLEOTIDE SEQUENCE</scope>
    <source>
        <strain evidence="2">ChiHecec2B26-709</strain>
    </source>
</reference>
<protein>
    <submittedName>
        <fullName evidence="2">Uncharacterized protein</fullName>
    </submittedName>
</protein>